<dbReference type="GO" id="GO:0003341">
    <property type="term" value="P:cilium movement"/>
    <property type="evidence" value="ECO:0007669"/>
    <property type="project" value="InterPro"/>
</dbReference>
<dbReference type="InterPro" id="IPR007110">
    <property type="entry name" value="Ig-like_dom"/>
</dbReference>
<dbReference type="Proteomes" id="UP000515125">
    <property type="component" value="Unplaced"/>
</dbReference>
<dbReference type="PANTHER" id="PTHR46518">
    <property type="entry name" value="COILED-COIL DOMAIN-CONTAINING PROTEIN 151"/>
    <property type="match status" value="1"/>
</dbReference>
<dbReference type="RefSeq" id="XP_026192826.1">
    <property type="nucleotide sequence ID" value="XM_026337041.1"/>
</dbReference>
<dbReference type="GO" id="GO:0036064">
    <property type="term" value="C:ciliary basal body"/>
    <property type="evidence" value="ECO:0007669"/>
    <property type="project" value="TreeGrafter"/>
</dbReference>
<dbReference type="GO" id="GO:0035253">
    <property type="term" value="C:ciliary rootlet"/>
    <property type="evidence" value="ECO:0007669"/>
    <property type="project" value="TreeGrafter"/>
</dbReference>
<evidence type="ECO:0000313" key="4">
    <source>
        <dbReference type="RefSeq" id="XP_026192826.1"/>
    </source>
</evidence>
<evidence type="ECO:0000313" key="3">
    <source>
        <dbReference type="Proteomes" id="UP000515125"/>
    </source>
</evidence>
<dbReference type="PANTHER" id="PTHR46518:SF1">
    <property type="entry name" value="OUTER DYNEIN ARM-DOCKING COMPLEX SUBUNIT 3"/>
    <property type="match status" value="1"/>
</dbReference>
<evidence type="ECO:0000256" key="1">
    <source>
        <dbReference type="SAM" id="Coils"/>
    </source>
</evidence>
<feature type="domain" description="Ig-like" evidence="2">
    <location>
        <begin position="435"/>
        <end position="472"/>
    </location>
</feature>
<feature type="coiled-coil region" evidence="1">
    <location>
        <begin position="182"/>
        <end position="220"/>
    </location>
</feature>
<dbReference type="GO" id="GO:0097542">
    <property type="term" value="C:ciliary tip"/>
    <property type="evidence" value="ECO:0007669"/>
    <property type="project" value="TreeGrafter"/>
</dbReference>
<dbReference type="PROSITE" id="PS50835">
    <property type="entry name" value="IG_LIKE"/>
    <property type="match status" value="1"/>
</dbReference>
<sequence length="472" mass="53479">MALAVEQQEEQLRDLQRRYCTMEAEHHANVKAMQRNMQANSSSLLQLKAENADLLQHLKDLKSQRVLPAPQHIERKVSSRCLFGQRAPAQHLNEEVARLRTQLDRQRNQNAKHRQRLDQMQDKLKELELAATKPCTEDSPAIRSMRAIEGRLDQEILTVLLLQALIELNEAYSVRATYEQIARRLKKERIGLYKHLEALEENLKAELHRLSKALESDRQKRGAEVKEKHTVIRQWMREAACQEAAARSGKSLWNFSATSSAAGSLLPLESPRDSAEAEAYEDALRRLKEATGVSDANDIIEHFLSQNHIYQQLLAFAQRVEERRFASLSSGIVLGGGPPPEVAEAKLTAAKQLLQSQQQAHYRTQHLLSELQTGVIPLIKKLARAKEQVDFMAEPDALFLPLPLPFRIHEATPTAVAPAVRYRRSRTLTCVSAVPQFQWLPSLEEGAPLCELFSFCCTATRALVEATVSWQH</sequence>
<protein>
    <submittedName>
        <fullName evidence="4">Mitotic spindle assembly checkpoint protein MAD1</fullName>
    </submittedName>
</protein>
<keyword evidence="3" id="KW-1185">Reference proteome</keyword>
<evidence type="ECO:0000259" key="2">
    <source>
        <dbReference type="PROSITE" id="PS50835"/>
    </source>
</evidence>
<dbReference type="GeneID" id="34621535"/>
<accession>A0A6P6RY45</accession>
<feature type="coiled-coil region" evidence="1">
    <location>
        <begin position="89"/>
        <end position="130"/>
    </location>
</feature>
<gene>
    <name evidence="4" type="primary">LOC34621535</name>
</gene>
<name>A0A6P6RY45_9EIME</name>
<reference evidence="4" key="1">
    <citation type="submission" date="2025-08" db="UniProtKB">
        <authorList>
            <consortium name="RefSeq"/>
        </authorList>
    </citation>
    <scope>IDENTIFICATION</scope>
</reference>
<dbReference type="AlphaFoldDB" id="A0A6P6RY45"/>
<dbReference type="InterPro" id="IPR033192">
    <property type="entry name" value="ODAD3"/>
</dbReference>
<proteinExistence type="predicted"/>
<dbReference type="OrthoDB" id="330988at2759"/>
<dbReference type="GO" id="GO:0036158">
    <property type="term" value="P:outer dynein arm assembly"/>
    <property type="evidence" value="ECO:0007669"/>
    <property type="project" value="InterPro"/>
</dbReference>
<keyword evidence="1" id="KW-0175">Coiled coil</keyword>
<organism evidence="3 4">
    <name type="scientific">Cyclospora cayetanensis</name>
    <dbReference type="NCBI Taxonomy" id="88456"/>
    <lineage>
        <taxon>Eukaryota</taxon>
        <taxon>Sar</taxon>
        <taxon>Alveolata</taxon>
        <taxon>Apicomplexa</taxon>
        <taxon>Conoidasida</taxon>
        <taxon>Coccidia</taxon>
        <taxon>Eucoccidiorida</taxon>
        <taxon>Eimeriorina</taxon>
        <taxon>Eimeriidae</taxon>
        <taxon>Cyclospora</taxon>
    </lineage>
</organism>
<feature type="coiled-coil region" evidence="1">
    <location>
        <begin position="5"/>
        <end position="64"/>
    </location>
</feature>